<sequence>MEQQTRYLMTLTQLITGLYKLVIHCFRCKHNLSKIRSPVNDALMMPHFFCDWTQLMAALILVETC</sequence>
<keyword evidence="2" id="KW-1185">Reference proteome</keyword>
<name>A0A0D0CZD2_9AGAM</name>
<protein>
    <submittedName>
        <fullName evidence="1">Unplaced genomic scaffold scaffold_2548, whole genome shotgun sequence</fullName>
    </submittedName>
</protein>
<dbReference type="EMBL" id="KN827370">
    <property type="protein sequence ID" value="KIK76646.1"/>
    <property type="molecule type" value="Genomic_DNA"/>
</dbReference>
<gene>
    <name evidence="1" type="ORF">PAXRUDRAFT_835283</name>
</gene>
<dbReference type="Proteomes" id="UP000054538">
    <property type="component" value="Unassembled WGS sequence"/>
</dbReference>
<proteinExistence type="predicted"/>
<organism evidence="1 2">
    <name type="scientific">Paxillus rubicundulus Ve08.2h10</name>
    <dbReference type="NCBI Taxonomy" id="930991"/>
    <lineage>
        <taxon>Eukaryota</taxon>
        <taxon>Fungi</taxon>
        <taxon>Dikarya</taxon>
        <taxon>Basidiomycota</taxon>
        <taxon>Agaricomycotina</taxon>
        <taxon>Agaricomycetes</taxon>
        <taxon>Agaricomycetidae</taxon>
        <taxon>Boletales</taxon>
        <taxon>Paxilineae</taxon>
        <taxon>Paxillaceae</taxon>
        <taxon>Paxillus</taxon>
    </lineage>
</organism>
<dbReference type="HOGENOM" id="CLU_2855967_0_0_1"/>
<evidence type="ECO:0000313" key="2">
    <source>
        <dbReference type="Proteomes" id="UP000054538"/>
    </source>
</evidence>
<evidence type="ECO:0000313" key="1">
    <source>
        <dbReference type="EMBL" id="KIK76646.1"/>
    </source>
</evidence>
<dbReference type="AlphaFoldDB" id="A0A0D0CZD2"/>
<reference evidence="2" key="2">
    <citation type="submission" date="2015-01" db="EMBL/GenBank/DDBJ databases">
        <title>Evolutionary Origins and Diversification of the Mycorrhizal Mutualists.</title>
        <authorList>
            <consortium name="DOE Joint Genome Institute"/>
            <consortium name="Mycorrhizal Genomics Consortium"/>
            <person name="Kohler A."/>
            <person name="Kuo A."/>
            <person name="Nagy L.G."/>
            <person name="Floudas D."/>
            <person name="Copeland A."/>
            <person name="Barry K.W."/>
            <person name="Cichocki N."/>
            <person name="Veneault-Fourrey C."/>
            <person name="LaButti K."/>
            <person name="Lindquist E.A."/>
            <person name="Lipzen A."/>
            <person name="Lundell T."/>
            <person name="Morin E."/>
            <person name="Murat C."/>
            <person name="Riley R."/>
            <person name="Ohm R."/>
            <person name="Sun H."/>
            <person name="Tunlid A."/>
            <person name="Henrissat B."/>
            <person name="Grigoriev I.V."/>
            <person name="Hibbett D.S."/>
            <person name="Martin F."/>
        </authorList>
    </citation>
    <scope>NUCLEOTIDE SEQUENCE [LARGE SCALE GENOMIC DNA]</scope>
    <source>
        <strain evidence="2">Ve08.2h10</strain>
    </source>
</reference>
<accession>A0A0D0CZD2</accession>
<feature type="non-terminal residue" evidence="1">
    <location>
        <position position="65"/>
    </location>
</feature>
<reference evidence="1 2" key="1">
    <citation type="submission" date="2014-04" db="EMBL/GenBank/DDBJ databases">
        <authorList>
            <consortium name="DOE Joint Genome Institute"/>
            <person name="Kuo A."/>
            <person name="Kohler A."/>
            <person name="Jargeat P."/>
            <person name="Nagy L.G."/>
            <person name="Floudas D."/>
            <person name="Copeland A."/>
            <person name="Barry K.W."/>
            <person name="Cichocki N."/>
            <person name="Veneault-Fourrey C."/>
            <person name="LaButti K."/>
            <person name="Lindquist E.A."/>
            <person name="Lipzen A."/>
            <person name="Lundell T."/>
            <person name="Morin E."/>
            <person name="Murat C."/>
            <person name="Sun H."/>
            <person name="Tunlid A."/>
            <person name="Henrissat B."/>
            <person name="Grigoriev I.V."/>
            <person name="Hibbett D.S."/>
            <person name="Martin F."/>
            <person name="Nordberg H.P."/>
            <person name="Cantor M.N."/>
            <person name="Hua S.X."/>
        </authorList>
    </citation>
    <scope>NUCLEOTIDE SEQUENCE [LARGE SCALE GENOMIC DNA]</scope>
    <source>
        <strain evidence="1 2">Ve08.2h10</strain>
    </source>
</reference>
<dbReference type="InParanoid" id="A0A0D0CZD2"/>